<proteinExistence type="predicted"/>
<feature type="compositionally biased region" description="Polar residues" evidence="1">
    <location>
        <begin position="419"/>
        <end position="433"/>
    </location>
</feature>
<evidence type="ECO:0000256" key="1">
    <source>
        <dbReference type="SAM" id="MobiDB-lite"/>
    </source>
</evidence>
<dbReference type="EMBL" id="OC320299">
    <property type="protein sequence ID" value="CAD7407727.1"/>
    <property type="molecule type" value="Genomic_DNA"/>
</dbReference>
<feature type="region of interest" description="Disordered" evidence="1">
    <location>
        <begin position="37"/>
        <end position="96"/>
    </location>
</feature>
<feature type="region of interest" description="Disordered" evidence="1">
    <location>
        <begin position="419"/>
        <end position="466"/>
    </location>
</feature>
<keyword evidence="2" id="KW-0812">Transmembrane</keyword>
<evidence type="ECO:0000256" key="2">
    <source>
        <dbReference type="SAM" id="Phobius"/>
    </source>
</evidence>
<name>A0A7R9D662_TIMCR</name>
<feature type="compositionally biased region" description="Basic and acidic residues" evidence="1">
    <location>
        <begin position="39"/>
        <end position="49"/>
    </location>
</feature>
<feature type="region of interest" description="Disordered" evidence="1">
    <location>
        <begin position="322"/>
        <end position="342"/>
    </location>
</feature>
<gene>
    <name evidence="3" type="ORF">TCEB3V08_LOCUS9161</name>
</gene>
<dbReference type="AlphaFoldDB" id="A0A7R9D662"/>
<evidence type="ECO:0000313" key="3">
    <source>
        <dbReference type="EMBL" id="CAD7407727.1"/>
    </source>
</evidence>
<feature type="compositionally biased region" description="Polar residues" evidence="1">
    <location>
        <begin position="332"/>
        <end position="342"/>
    </location>
</feature>
<sequence length="654" mass="72231">MHIRAFGIRATIDISAEVTVTGIVQNGIMARQILASGRGSDDTNRRRQDSMLSPDITGLPCQSPLLEQGWGPASGPGDHPIGSPTGPGDPFLGGLQPDHLISLPGATEHLPGLREAHCASETAAQEDYSLPVEVDCGNNFILDTTVHNELSVPRPISLERTLLKEDFVSNNYSMSREQRISPISNLYSHSPSEDVVNESTDQFKLSTVPESTVSSHQTYSTIVNNNEPPTNDGNPFNFQRGVSLNYKRLVSGCTQTSQPGTPAHFQRSSSLIERSRPVSLISGCTQTDIEPENSWAFCRSPSLDQYYDAFEIPSPSRTPCLVQGEPDWSPPEQHSSAENSIPCTTDNVIPREWLKREDVPSHSEQCVMETLAIQNTDCIVGSPDGHLMETTVLHHNENTPWTPRTLDDDCVQDWVVKNSSSVGEEHSIPSSSRGLEDTEQLMSLPRGRCLTPGVSDSDEDDEDDPDVKRRLAELASVLAESLGRRCSEENMGCKVNLAFDDTESTEECRGLDMTDPDCDNQPWYFGRAQEPDWEAVPSDRPVSLACTSPPEFLRNCTTRATVGDRPHSLVSLSRSQKVRSTLAGLPRRSREVLAQDMRVLKKLARRVSWASHHGETRQSGFILIAILMIILILRRINIVILVHIFKLVLIDPTC</sequence>
<protein>
    <submittedName>
        <fullName evidence="3">Uncharacterized protein</fullName>
    </submittedName>
</protein>
<feature type="transmembrane region" description="Helical" evidence="2">
    <location>
        <begin position="621"/>
        <end position="645"/>
    </location>
</feature>
<accession>A0A7R9D662</accession>
<organism evidence="3">
    <name type="scientific">Timema cristinae</name>
    <name type="common">Walking stick</name>
    <dbReference type="NCBI Taxonomy" id="61476"/>
    <lineage>
        <taxon>Eukaryota</taxon>
        <taxon>Metazoa</taxon>
        <taxon>Ecdysozoa</taxon>
        <taxon>Arthropoda</taxon>
        <taxon>Hexapoda</taxon>
        <taxon>Insecta</taxon>
        <taxon>Pterygota</taxon>
        <taxon>Neoptera</taxon>
        <taxon>Polyneoptera</taxon>
        <taxon>Phasmatodea</taxon>
        <taxon>Timematodea</taxon>
        <taxon>Timematoidea</taxon>
        <taxon>Timematidae</taxon>
        <taxon>Timema</taxon>
    </lineage>
</organism>
<reference evidence="3" key="1">
    <citation type="submission" date="2020-11" db="EMBL/GenBank/DDBJ databases">
        <authorList>
            <person name="Tran Van P."/>
        </authorList>
    </citation>
    <scope>NUCLEOTIDE SEQUENCE</scope>
</reference>
<feature type="compositionally biased region" description="Acidic residues" evidence="1">
    <location>
        <begin position="456"/>
        <end position="465"/>
    </location>
</feature>
<keyword evidence="2" id="KW-0472">Membrane</keyword>
<keyword evidence="2" id="KW-1133">Transmembrane helix</keyword>